<dbReference type="Proteomes" id="UP001317532">
    <property type="component" value="Chromosome"/>
</dbReference>
<keyword evidence="2" id="KW-0479">Metal-binding</keyword>
<evidence type="ECO:0000313" key="6">
    <source>
        <dbReference type="EMBL" id="BDE08013.1"/>
    </source>
</evidence>
<dbReference type="GO" id="GO:0046872">
    <property type="term" value="F:metal ion binding"/>
    <property type="evidence" value="ECO:0007669"/>
    <property type="project" value="UniProtKB-KW"/>
</dbReference>
<dbReference type="SUPFAM" id="SSF51905">
    <property type="entry name" value="FAD/NAD(P)-binding domain"/>
    <property type="match status" value="1"/>
</dbReference>
<dbReference type="PANTHER" id="PTHR43498:SF1">
    <property type="entry name" value="COB--COM HETERODISULFIDE REDUCTASE IRON-SULFUR SUBUNIT A"/>
    <property type="match status" value="1"/>
</dbReference>
<dbReference type="GO" id="GO:0016491">
    <property type="term" value="F:oxidoreductase activity"/>
    <property type="evidence" value="ECO:0007669"/>
    <property type="project" value="UniProtKB-KW"/>
</dbReference>
<dbReference type="Pfam" id="PF12831">
    <property type="entry name" value="FAD_oxidored"/>
    <property type="match status" value="1"/>
</dbReference>
<dbReference type="PANTHER" id="PTHR43498">
    <property type="entry name" value="FERREDOXIN:COB-COM HETERODISULFIDE REDUCTASE SUBUNIT A"/>
    <property type="match status" value="1"/>
</dbReference>
<dbReference type="KEGG" id="vab:WPS_32890"/>
<dbReference type="GO" id="GO:0051539">
    <property type="term" value="F:4 iron, 4 sulfur cluster binding"/>
    <property type="evidence" value="ECO:0007669"/>
    <property type="project" value="UniProtKB-KW"/>
</dbReference>
<protein>
    <submittedName>
        <fullName evidence="6">Membrane protein</fullName>
    </submittedName>
</protein>
<keyword evidence="7" id="KW-1185">Reference proteome</keyword>
<proteinExistence type="predicted"/>
<evidence type="ECO:0000256" key="2">
    <source>
        <dbReference type="ARBA" id="ARBA00022723"/>
    </source>
</evidence>
<keyword evidence="1" id="KW-0004">4Fe-4S</keyword>
<evidence type="ECO:0000256" key="5">
    <source>
        <dbReference type="ARBA" id="ARBA00023014"/>
    </source>
</evidence>
<accession>A0AAN1XZ25</accession>
<evidence type="ECO:0000256" key="4">
    <source>
        <dbReference type="ARBA" id="ARBA00023004"/>
    </source>
</evidence>
<sequence>MCGGGAAGVAAAVGAARAGAKVALVERAPFLGGAATRSSILTYCGFWTQADPPTQIVGGVGGDVLRSLAELNGIMGPIRTASTNVVIALIEPEPVKLALDRICAQTGIDVILHAQVCDAEIDGDRVWRAVVLDHGGRFALDAQAFVDASGEADLAEQAGAATRYADGTHAPQNGTLAMRVGGIAEDADVSRDAWARAVRSAKARGALHLTKENGLVVRLPHSGEILAFLADEAYDARDARSVSAAERRAREQAWAITEAIRHLPGHERAYLIATGPAIGTRESRHVVARERLRGVEVLSGRVGWSTVALGGWPVELHLGPGRPSVWKRIRDDGPYGIPLDTLRSASFVNLFAAGRVIDADGDAFGSARVMGTAFATGHASGVAAALVASGHSAEVAAVRAELLRQHAILALDA</sequence>
<evidence type="ECO:0000256" key="1">
    <source>
        <dbReference type="ARBA" id="ARBA00022485"/>
    </source>
</evidence>
<dbReference type="Gene3D" id="3.50.50.60">
    <property type="entry name" value="FAD/NAD(P)-binding domain"/>
    <property type="match status" value="1"/>
</dbReference>
<dbReference type="EMBL" id="AP025523">
    <property type="protein sequence ID" value="BDE08013.1"/>
    <property type="molecule type" value="Genomic_DNA"/>
</dbReference>
<keyword evidence="4" id="KW-0408">Iron</keyword>
<dbReference type="InterPro" id="IPR036188">
    <property type="entry name" value="FAD/NAD-bd_sf"/>
</dbReference>
<dbReference type="InterPro" id="IPR039650">
    <property type="entry name" value="HdrA-like"/>
</dbReference>
<keyword evidence="3" id="KW-0560">Oxidoreductase</keyword>
<reference evidence="6 7" key="1">
    <citation type="journal article" date="2022" name="ISME Commun">
        <title>Vulcanimicrobium alpinus gen. nov. sp. nov., the first cultivated representative of the candidate phylum 'Eremiobacterota', is a metabolically versatile aerobic anoxygenic phototroph.</title>
        <authorList>
            <person name="Yabe S."/>
            <person name="Muto K."/>
            <person name="Abe K."/>
            <person name="Yokota A."/>
            <person name="Staudigel H."/>
            <person name="Tebo B.M."/>
        </authorList>
    </citation>
    <scope>NUCLEOTIDE SEQUENCE [LARGE SCALE GENOMIC DNA]</scope>
    <source>
        <strain evidence="6 7">WC8-2</strain>
    </source>
</reference>
<organism evidence="6 7">
    <name type="scientific">Vulcanimicrobium alpinum</name>
    <dbReference type="NCBI Taxonomy" id="3016050"/>
    <lineage>
        <taxon>Bacteria</taxon>
        <taxon>Bacillati</taxon>
        <taxon>Vulcanimicrobiota</taxon>
        <taxon>Vulcanimicrobiia</taxon>
        <taxon>Vulcanimicrobiales</taxon>
        <taxon>Vulcanimicrobiaceae</taxon>
        <taxon>Vulcanimicrobium</taxon>
    </lineage>
</organism>
<dbReference type="AlphaFoldDB" id="A0AAN1XZ25"/>
<gene>
    <name evidence="6" type="ORF">WPS_32890</name>
</gene>
<name>A0AAN1XZ25_UNVUL</name>
<evidence type="ECO:0000256" key="3">
    <source>
        <dbReference type="ARBA" id="ARBA00023002"/>
    </source>
</evidence>
<evidence type="ECO:0000313" key="7">
    <source>
        <dbReference type="Proteomes" id="UP001317532"/>
    </source>
</evidence>
<keyword evidence="5" id="KW-0411">Iron-sulfur</keyword>